<sequence length="203" mass="22442">MTSSVPWRVRLSAGTEAVQEEVIRWYQETPHGQAYVPDMIWGTLQTEAYATVILGQVVDFLGVPDDVPAGVAKRMQRQQVLYDGEHRYDVVLGEQALYTNIGGPEVMVKQIDRILGDIDLPSLTLGIIPAAAPVNMLPAHGFNLHGNEVHLELVSSSVNVTEQSELDLYREAFRRLSDAAIYGGDAKEILGKARSFWSEARHG</sequence>
<protein>
    <submittedName>
        <fullName evidence="2">DUF5753 domain-containing protein</fullName>
    </submittedName>
</protein>
<dbReference type="AlphaFoldDB" id="A0AAU8KFC1"/>
<dbReference type="EMBL" id="CP136798">
    <property type="protein sequence ID" value="XCN13713.1"/>
    <property type="molecule type" value="Genomic_DNA"/>
</dbReference>
<accession>A0AAU8KFC1</accession>
<proteinExistence type="predicted"/>
<reference evidence="2" key="1">
    <citation type="submission" date="2023-10" db="EMBL/GenBank/DDBJ databases">
        <title>Complete genome sequence of Streptomyces sp. JL1001.</title>
        <authorList>
            <person name="Jiang L."/>
        </authorList>
    </citation>
    <scope>NUCLEOTIDE SEQUENCE</scope>
    <source>
        <strain evidence="2">JL1001</strain>
    </source>
</reference>
<name>A0AAU8KFC1_9ACTN</name>
<feature type="domain" description="DUF5753" evidence="1">
    <location>
        <begin position="33"/>
        <end position="190"/>
    </location>
</feature>
<dbReference type="RefSeq" id="WP_100560229.1">
    <property type="nucleotide sequence ID" value="NZ_CP136798.1"/>
</dbReference>
<gene>
    <name evidence="2" type="ORF">R1Y80_08615</name>
</gene>
<dbReference type="InterPro" id="IPR043917">
    <property type="entry name" value="DUF5753"/>
</dbReference>
<organism evidence="2">
    <name type="scientific">Streptomyces sp. JL1001</name>
    <dbReference type="NCBI Taxonomy" id="3078227"/>
    <lineage>
        <taxon>Bacteria</taxon>
        <taxon>Bacillati</taxon>
        <taxon>Actinomycetota</taxon>
        <taxon>Actinomycetes</taxon>
        <taxon>Kitasatosporales</taxon>
        <taxon>Streptomycetaceae</taxon>
        <taxon>Streptomyces</taxon>
    </lineage>
</organism>
<evidence type="ECO:0000313" key="2">
    <source>
        <dbReference type="EMBL" id="XCN13713.1"/>
    </source>
</evidence>
<dbReference type="Pfam" id="PF19054">
    <property type="entry name" value="DUF5753"/>
    <property type="match status" value="1"/>
</dbReference>
<evidence type="ECO:0000259" key="1">
    <source>
        <dbReference type="Pfam" id="PF19054"/>
    </source>
</evidence>